<feature type="transmembrane region" description="Helical" evidence="6">
    <location>
        <begin position="235"/>
        <end position="255"/>
    </location>
</feature>
<dbReference type="PANTHER" id="PTHR43077">
    <property type="entry name" value="TRANSPORT PERMEASE YVFS-RELATED"/>
    <property type="match status" value="1"/>
</dbReference>
<keyword evidence="2 6" id="KW-0812">Transmembrane</keyword>
<feature type="transmembrane region" description="Helical" evidence="6">
    <location>
        <begin position="659"/>
        <end position="680"/>
    </location>
</feature>
<feature type="transmembrane region" description="Helical" evidence="6">
    <location>
        <begin position="373"/>
        <end position="396"/>
    </location>
</feature>
<feature type="transmembrane region" description="Helical" evidence="6">
    <location>
        <begin position="36"/>
        <end position="57"/>
    </location>
</feature>
<evidence type="ECO:0000256" key="3">
    <source>
        <dbReference type="ARBA" id="ARBA00022989"/>
    </source>
</evidence>
<dbReference type="PANTHER" id="PTHR43077:SF10">
    <property type="entry name" value="TRANSPORT PERMEASE PROTEIN"/>
    <property type="match status" value="1"/>
</dbReference>
<evidence type="ECO:0000256" key="5">
    <source>
        <dbReference type="SAM" id="MobiDB-lite"/>
    </source>
</evidence>
<dbReference type="AlphaFoldDB" id="A0A846XLV7"/>
<feature type="transmembrane region" description="Helical" evidence="6">
    <location>
        <begin position="544"/>
        <end position="563"/>
    </location>
</feature>
<evidence type="ECO:0000313" key="7">
    <source>
        <dbReference type="EMBL" id="NKY34714.1"/>
    </source>
</evidence>
<dbReference type="InterPro" id="IPR051328">
    <property type="entry name" value="T7SS_ABC-Transporter"/>
</dbReference>
<gene>
    <name evidence="7" type="ORF">HGA13_16770</name>
</gene>
<feature type="transmembrane region" description="Helical" evidence="6">
    <location>
        <begin position="512"/>
        <end position="532"/>
    </location>
</feature>
<feature type="transmembrane region" description="Helical" evidence="6">
    <location>
        <begin position="319"/>
        <end position="340"/>
    </location>
</feature>
<organism evidence="7 8">
    <name type="scientific">Nocardia speluncae</name>
    <dbReference type="NCBI Taxonomy" id="419477"/>
    <lineage>
        <taxon>Bacteria</taxon>
        <taxon>Bacillati</taxon>
        <taxon>Actinomycetota</taxon>
        <taxon>Actinomycetes</taxon>
        <taxon>Mycobacteriales</taxon>
        <taxon>Nocardiaceae</taxon>
        <taxon>Nocardia</taxon>
    </lineage>
</organism>
<comment type="caution">
    <text evidence="7">The sequence shown here is derived from an EMBL/GenBank/DDBJ whole genome shotgun (WGS) entry which is preliminary data.</text>
</comment>
<dbReference type="EMBL" id="JAAXOO010000004">
    <property type="protein sequence ID" value="NKY34714.1"/>
    <property type="molecule type" value="Genomic_DNA"/>
</dbReference>
<proteinExistence type="predicted"/>
<dbReference type="GO" id="GO:0016020">
    <property type="term" value="C:membrane"/>
    <property type="evidence" value="ECO:0007669"/>
    <property type="project" value="UniProtKB-SubCell"/>
</dbReference>
<feature type="transmembrane region" description="Helical" evidence="6">
    <location>
        <begin position="204"/>
        <end position="223"/>
    </location>
</feature>
<feature type="compositionally biased region" description="Polar residues" evidence="5">
    <location>
        <begin position="1"/>
        <end position="11"/>
    </location>
</feature>
<keyword evidence="8" id="KW-1185">Reference proteome</keyword>
<dbReference type="Proteomes" id="UP000565715">
    <property type="component" value="Unassembled WGS sequence"/>
</dbReference>
<dbReference type="RefSeq" id="WP_068046316.1">
    <property type="nucleotide sequence ID" value="NZ_JAAXOO010000004.1"/>
</dbReference>
<protein>
    <submittedName>
        <fullName evidence="7">ABC transporter permease</fullName>
    </submittedName>
</protein>
<sequence length="698" mass="72950">MTASPTETDSPPTDAELDEAGREEAARAKKEKIGRIAGMFIFPFLMVSMMITGYLAAMHAPAPNNMPVAVTGPGAAEFATALETDQGEAVDVRIAGSDAEARELVFAREVSGAVALPAGPDGTAAVYTAGAAGASQSAGIGQVLSAQVIAENLRPHTEDLAPLPAHDTAGLAVMFMTTALMLAGYMPLSLMLSSAPELLRFRRFVPLLAGWAALMAGLVWTVADPILGAVEGHTAQVLGIGWLAVFAVGSVQLFLTRILGPMAVLVGMLFLMVLGVPASNLGMSVYTLPSLYPVLHGFLPASATGEALRSILFFGGNGLAGHLAVLAAGAGIALLATLGVDAVKRRRDPDAAPPARTVESLLPGPRPRARVHYALLAFFPFAMVGMMMTTMLGAMYQPAPDEMPVAIVAATPEMADQVVQGLDQNMAGLFDLRGAADSDEARELVRDRTVSAAYILPSAQTPHATLITNEAAGMSQQQVVQTVFGQVAAGQQLPMETENITALADTDSMGTVSMYLAMGWIMAGFMIIIVGATAAPMVMGLRTLLPLLAGWSVAMSAVVWLIAGPLVGAVHGHFLPLLGVGTVAIFSTALFTTIFVRLLGMLAVLPVIAVLMFLGVPASNGAMSIYMEPGMFRVLHDVLPMPAAVESVRSILYFDADTVGTHLTTFALWGVVSLVVVVLIDRFRPRWTDAPRPVGAES</sequence>
<feature type="transmembrane region" description="Helical" evidence="6">
    <location>
        <begin position="575"/>
        <end position="596"/>
    </location>
</feature>
<feature type="transmembrane region" description="Helical" evidence="6">
    <location>
        <begin position="169"/>
        <end position="192"/>
    </location>
</feature>
<accession>A0A846XLV7</accession>
<evidence type="ECO:0000256" key="1">
    <source>
        <dbReference type="ARBA" id="ARBA00004141"/>
    </source>
</evidence>
<evidence type="ECO:0000256" key="2">
    <source>
        <dbReference type="ARBA" id="ARBA00022692"/>
    </source>
</evidence>
<keyword evidence="3 6" id="KW-1133">Transmembrane helix</keyword>
<reference evidence="7 8" key="1">
    <citation type="submission" date="2020-04" db="EMBL/GenBank/DDBJ databases">
        <title>MicrobeNet Type strains.</title>
        <authorList>
            <person name="Nicholson A.C."/>
        </authorList>
    </citation>
    <scope>NUCLEOTIDE SEQUENCE [LARGE SCALE GENOMIC DNA]</scope>
    <source>
        <strain evidence="7 8">DSM 45078</strain>
    </source>
</reference>
<feature type="transmembrane region" description="Helical" evidence="6">
    <location>
        <begin position="603"/>
        <end position="627"/>
    </location>
</feature>
<comment type="subcellular location">
    <subcellularLocation>
        <location evidence="1">Membrane</location>
        <topology evidence="1">Multi-pass membrane protein</topology>
    </subcellularLocation>
</comment>
<name>A0A846XLV7_9NOCA</name>
<feature type="transmembrane region" description="Helical" evidence="6">
    <location>
        <begin position="262"/>
        <end position="286"/>
    </location>
</feature>
<evidence type="ECO:0000256" key="6">
    <source>
        <dbReference type="SAM" id="Phobius"/>
    </source>
</evidence>
<evidence type="ECO:0000313" key="8">
    <source>
        <dbReference type="Proteomes" id="UP000565715"/>
    </source>
</evidence>
<feature type="region of interest" description="Disordered" evidence="5">
    <location>
        <begin position="1"/>
        <end position="26"/>
    </location>
</feature>
<evidence type="ECO:0000256" key="4">
    <source>
        <dbReference type="ARBA" id="ARBA00023136"/>
    </source>
</evidence>
<keyword evidence="4 6" id="KW-0472">Membrane</keyword>